<gene>
    <name evidence="1" type="ORF">Bathy06g00950</name>
</gene>
<protein>
    <submittedName>
        <fullName evidence="1">Uncharacterized protein</fullName>
    </submittedName>
</protein>
<dbReference type="GeneID" id="19015075"/>
<reference evidence="1 2" key="1">
    <citation type="submission" date="2011-10" db="EMBL/GenBank/DDBJ databases">
        <authorList>
            <person name="Genoscope - CEA"/>
        </authorList>
    </citation>
    <scope>NUCLEOTIDE SEQUENCE [LARGE SCALE GENOMIC DNA]</scope>
    <source>
        <strain evidence="1 2">RCC 1105</strain>
    </source>
</reference>
<dbReference type="RefSeq" id="XP_007512527.1">
    <property type="nucleotide sequence ID" value="XM_007512465.1"/>
</dbReference>
<dbReference type="EMBL" id="FO082273">
    <property type="protein sequence ID" value="CCO17127.1"/>
    <property type="molecule type" value="Genomic_DNA"/>
</dbReference>
<dbReference type="Proteomes" id="UP000198341">
    <property type="component" value="Chromosome 6"/>
</dbReference>
<keyword evidence="2" id="KW-1185">Reference proteome</keyword>
<evidence type="ECO:0000313" key="2">
    <source>
        <dbReference type="Proteomes" id="UP000198341"/>
    </source>
</evidence>
<evidence type="ECO:0000313" key="1">
    <source>
        <dbReference type="EMBL" id="CCO17127.1"/>
    </source>
</evidence>
<dbReference type="AlphaFoldDB" id="K8EG49"/>
<organism evidence="1 2">
    <name type="scientific">Bathycoccus prasinos</name>
    <dbReference type="NCBI Taxonomy" id="41875"/>
    <lineage>
        <taxon>Eukaryota</taxon>
        <taxon>Viridiplantae</taxon>
        <taxon>Chlorophyta</taxon>
        <taxon>Mamiellophyceae</taxon>
        <taxon>Mamiellales</taxon>
        <taxon>Bathycoccaceae</taxon>
        <taxon>Bathycoccus</taxon>
    </lineage>
</organism>
<proteinExistence type="predicted"/>
<accession>K8EG49</accession>
<name>K8EG49_9CHLO</name>
<dbReference type="KEGG" id="bpg:Bathy06g00950"/>
<sequence>MGSSKSKKREDGIKTSFSASASGFFSAANNEVNNVKKLDQSVSLYEKLEREIRTSDGKSLSLSDCVIKLALNEPSVTLRDRVMVSLCAEAMSIIPECGLENASLVISMALKHALVENGIDESTVEVKVGYVKSTKKNDGGVRCDAHVWLEVDQRIIDLSVDGVQIVEMARKAGISYEDVGKMAEHFSPEIAKEVNKDIRPATVLGIPIVLNECRKNRLMLKEPPLTVEGAANAIETAKKYQQAIQTMSVSDIEKNLENKADLKNAFLRLSGIKIERVSSAKNKFHAFEDAAEKMDKALQTLDRLKGAGPR</sequence>